<comment type="caution">
    <text evidence="1">The sequence shown here is derived from an EMBL/GenBank/DDBJ whole genome shotgun (WGS) entry which is preliminary data.</text>
</comment>
<evidence type="ECO:0000313" key="1">
    <source>
        <dbReference type="EMBL" id="MDT6988995.1"/>
    </source>
</evidence>
<dbReference type="AlphaFoldDB" id="A0A2S9VKL6"/>
<dbReference type="EMBL" id="RDCL01000052">
    <property type="protein sequence ID" value="RMW54877.1"/>
    <property type="molecule type" value="Genomic_DNA"/>
</dbReference>
<proteinExistence type="predicted"/>
<reference evidence="2 3" key="1">
    <citation type="submission" date="2018-10" db="EMBL/GenBank/DDBJ databases">
        <title>Genome sequences of five Lactobacillus pentosus strains isolated from brines of traditionally fermented spanish-style green table olives and differences between them.</title>
        <authorList>
            <person name="Jimenez Diaz R."/>
        </authorList>
    </citation>
    <scope>NUCLEOTIDE SEQUENCE [LARGE SCALE GENOMIC DNA]</scope>
    <source>
        <strain evidence="2 3">IG8</strain>
    </source>
</reference>
<name>A0A2S9VKL6_LACPE</name>
<evidence type="ECO:0000313" key="3">
    <source>
        <dbReference type="Proteomes" id="UP000281061"/>
    </source>
</evidence>
<evidence type="ECO:0000313" key="4">
    <source>
        <dbReference type="Proteomes" id="UP001267003"/>
    </source>
</evidence>
<dbReference type="RefSeq" id="WP_105920772.1">
    <property type="nucleotide sequence ID" value="NZ_CP104714.1"/>
</dbReference>
<gene>
    <name evidence="2" type="ORF">D6U17_08215</name>
    <name evidence="1" type="ORF">RI536_02605</name>
</gene>
<reference evidence="1" key="2">
    <citation type="submission" date="2023-08" db="EMBL/GenBank/DDBJ databases">
        <authorList>
            <person name="Page C.A."/>
            <person name="Perez-Diaz I.M."/>
        </authorList>
    </citation>
    <scope>NUCLEOTIDE SEQUENCE</scope>
    <source>
        <strain evidence="1">7.8.46</strain>
    </source>
</reference>
<accession>A0A2S9VKL6</accession>
<dbReference type="Proteomes" id="UP001267003">
    <property type="component" value="Unassembled WGS sequence"/>
</dbReference>
<protein>
    <submittedName>
        <fullName evidence="1">Uncharacterized protein</fullName>
    </submittedName>
</protein>
<dbReference type="EMBL" id="JAVLAQ010000001">
    <property type="protein sequence ID" value="MDT6988995.1"/>
    <property type="molecule type" value="Genomic_DNA"/>
</dbReference>
<organism evidence="1 4">
    <name type="scientific">Lactiplantibacillus pentosus</name>
    <name type="common">Lactobacillus pentosus</name>
    <dbReference type="NCBI Taxonomy" id="1589"/>
    <lineage>
        <taxon>Bacteria</taxon>
        <taxon>Bacillati</taxon>
        <taxon>Bacillota</taxon>
        <taxon>Bacilli</taxon>
        <taxon>Lactobacillales</taxon>
        <taxon>Lactobacillaceae</taxon>
        <taxon>Lactiplantibacillus</taxon>
    </lineage>
</organism>
<evidence type="ECO:0000313" key="2">
    <source>
        <dbReference type="EMBL" id="RMW54877.1"/>
    </source>
</evidence>
<sequence>MRFYLFTQDEQQALIAANNEWLARKRAVQECGLNATTPAVEVEEAEVFDRFQPIFFDVLSDKSASAAQMARAVFSTPGVILTNIPNV</sequence>
<dbReference type="Proteomes" id="UP000281061">
    <property type="component" value="Unassembled WGS sequence"/>
</dbReference>